<dbReference type="Proteomes" id="UP001189429">
    <property type="component" value="Unassembled WGS sequence"/>
</dbReference>
<reference evidence="2" key="1">
    <citation type="submission" date="2023-10" db="EMBL/GenBank/DDBJ databases">
        <authorList>
            <person name="Chen Y."/>
            <person name="Shah S."/>
            <person name="Dougan E. K."/>
            <person name="Thang M."/>
            <person name="Chan C."/>
        </authorList>
    </citation>
    <scope>NUCLEOTIDE SEQUENCE [LARGE SCALE GENOMIC DNA]</scope>
</reference>
<evidence type="ECO:0000256" key="1">
    <source>
        <dbReference type="SAM" id="MobiDB-lite"/>
    </source>
</evidence>
<evidence type="ECO:0000313" key="3">
    <source>
        <dbReference type="Proteomes" id="UP001189429"/>
    </source>
</evidence>
<gene>
    <name evidence="2" type="ORF">PCOR1329_LOCUS70117</name>
</gene>
<organism evidence="2 3">
    <name type="scientific">Prorocentrum cordatum</name>
    <dbReference type="NCBI Taxonomy" id="2364126"/>
    <lineage>
        <taxon>Eukaryota</taxon>
        <taxon>Sar</taxon>
        <taxon>Alveolata</taxon>
        <taxon>Dinophyceae</taxon>
        <taxon>Prorocentrales</taxon>
        <taxon>Prorocentraceae</taxon>
        <taxon>Prorocentrum</taxon>
    </lineage>
</organism>
<protein>
    <submittedName>
        <fullName evidence="2">Uncharacterized protein</fullName>
    </submittedName>
</protein>
<evidence type="ECO:0000313" key="2">
    <source>
        <dbReference type="EMBL" id="CAK0889627.1"/>
    </source>
</evidence>
<feature type="region of interest" description="Disordered" evidence="1">
    <location>
        <begin position="104"/>
        <end position="123"/>
    </location>
</feature>
<name>A0ABN9WVG9_9DINO</name>
<sequence>MMGLLSTTTTTNVGGGTPSLSNSWWWWKTGPSRQAKWAGAGGTRSGDGSVLPKRSSGAPRLPLARNKGARVFGTQAKLDPGSTAAVHRLQRCQAGVEKRTCEHVRSDRVLSKSAPRRLSKMRW</sequence>
<keyword evidence="3" id="KW-1185">Reference proteome</keyword>
<comment type="caution">
    <text evidence="2">The sequence shown here is derived from an EMBL/GenBank/DDBJ whole genome shotgun (WGS) entry which is preliminary data.</text>
</comment>
<proteinExistence type="predicted"/>
<feature type="region of interest" description="Disordered" evidence="1">
    <location>
        <begin position="34"/>
        <end position="61"/>
    </location>
</feature>
<dbReference type="EMBL" id="CAUYUJ010019244">
    <property type="protein sequence ID" value="CAK0889627.1"/>
    <property type="molecule type" value="Genomic_DNA"/>
</dbReference>
<accession>A0ABN9WVG9</accession>
<feature type="compositionally biased region" description="Basic residues" evidence="1">
    <location>
        <begin position="114"/>
        <end position="123"/>
    </location>
</feature>